<comment type="similarity">
    <text evidence="2">Belongs to the MotB family.</text>
</comment>
<dbReference type="InterPro" id="IPR036737">
    <property type="entry name" value="OmpA-like_sf"/>
</dbReference>
<keyword evidence="12" id="KW-1185">Reference proteome</keyword>
<dbReference type="Pfam" id="PF13677">
    <property type="entry name" value="MotB_plug"/>
    <property type="match status" value="1"/>
</dbReference>
<evidence type="ECO:0000256" key="8">
    <source>
        <dbReference type="SAM" id="MobiDB-lite"/>
    </source>
</evidence>
<organism evidence="11 12">
    <name type="scientific">Oryzomonas japonica</name>
    <dbReference type="NCBI Taxonomy" id="2603858"/>
    <lineage>
        <taxon>Bacteria</taxon>
        <taxon>Pseudomonadati</taxon>
        <taxon>Thermodesulfobacteriota</taxon>
        <taxon>Desulfuromonadia</taxon>
        <taxon>Geobacterales</taxon>
        <taxon>Geobacteraceae</taxon>
        <taxon>Oryzomonas</taxon>
    </lineage>
</organism>
<comment type="subcellular location">
    <subcellularLocation>
        <location evidence="1">Cell membrane</location>
        <topology evidence="1">Single-pass membrane protein</topology>
    </subcellularLocation>
</comment>
<dbReference type="CDD" id="cd07185">
    <property type="entry name" value="OmpA_C-like"/>
    <property type="match status" value="1"/>
</dbReference>
<evidence type="ECO:0000256" key="4">
    <source>
        <dbReference type="ARBA" id="ARBA00022692"/>
    </source>
</evidence>
<proteinExistence type="inferred from homology"/>
<dbReference type="PROSITE" id="PS51123">
    <property type="entry name" value="OMPA_2"/>
    <property type="match status" value="1"/>
</dbReference>
<evidence type="ECO:0000256" key="5">
    <source>
        <dbReference type="ARBA" id="ARBA00022989"/>
    </source>
</evidence>
<dbReference type="Gene3D" id="3.30.1330.60">
    <property type="entry name" value="OmpA-like domain"/>
    <property type="match status" value="1"/>
</dbReference>
<evidence type="ECO:0000256" key="6">
    <source>
        <dbReference type="ARBA" id="ARBA00023136"/>
    </source>
</evidence>
<evidence type="ECO:0000259" key="10">
    <source>
        <dbReference type="PROSITE" id="PS51123"/>
    </source>
</evidence>
<evidence type="ECO:0000313" key="12">
    <source>
        <dbReference type="Proteomes" id="UP000420562"/>
    </source>
</evidence>
<reference evidence="11 12" key="1">
    <citation type="submission" date="2019-09" db="EMBL/GenBank/DDBJ databases">
        <title>Geobacter sp. Red96, a novel strain isolated from paddy soil.</title>
        <authorList>
            <person name="Xu Z."/>
            <person name="Masuda Y."/>
            <person name="Itoh H."/>
            <person name="Senoo K."/>
        </authorList>
    </citation>
    <scope>NUCLEOTIDE SEQUENCE [LARGE SCALE GENOMIC DNA]</scope>
    <source>
        <strain evidence="11 12">Red96</strain>
    </source>
</reference>
<dbReference type="Proteomes" id="UP000420562">
    <property type="component" value="Unassembled WGS sequence"/>
</dbReference>
<dbReference type="SUPFAM" id="SSF103088">
    <property type="entry name" value="OmpA-like"/>
    <property type="match status" value="1"/>
</dbReference>
<evidence type="ECO:0000256" key="7">
    <source>
        <dbReference type="PROSITE-ProRule" id="PRU00473"/>
    </source>
</evidence>
<evidence type="ECO:0000256" key="1">
    <source>
        <dbReference type="ARBA" id="ARBA00004162"/>
    </source>
</evidence>
<name>A0A7J4ZUU1_9BACT</name>
<gene>
    <name evidence="11" type="ORF">F6V25_01505</name>
</gene>
<protein>
    <submittedName>
        <fullName evidence="11">OmpA family protein</fullName>
    </submittedName>
</protein>
<evidence type="ECO:0000256" key="9">
    <source>
        <dbReference type="SAM" id="Phobius"/>
    </source>
</evidence>
<keyword evidence="6 7" id="KW-0472">Membrane</keyword>
<evidence type="ECO:0000256" key="3">
    <source>
        <dbReference type="ARBA" id="ARBA00022475"/>
    </source>
</evidence>
<feature type="region of interest" description="Disordered" evidence="8">
    <location>
        <begin position="87"/>
        <end position="106"/>
    </location>
</feature>
<evidence type="ECO:0000313" key="11">
    <source>
        <dbReference type="EMBL" id="KAB0667406.1"/>
    </source>
</evidence>
<keyword evidence="3" id="KW-1003">Cell membrane</keyword>
<feature type="transmembrane region" description="Helical" evidence="9">
    <location>
        <begin position="20"/>
        <end position="37"/>
    </location>
</feature>
<dbReference type="InterPro" id="IPR025713">
    <property type="entry name" value="MotB-like_N_dom"/>
</dbReference>
<dbReference type="InterPro" id="IPR050330">
    <property type="entry name" value="Bact_OuterMem_StrucFunc"/>
</dbReference>
<dbReference type="Pfam" id="PF00691">
    <property type="entry name" value="OmpA"/>
    <property type="match status" value="1"/>
</dbReference>
<dbReference type="PANTHER" id="PTHR30329:SF21">
    <property type="entry name" value="LIPOPROTEIN YIAD-RELATED"/>
    <property type="match status" value="1"/>
</dbReference>
<sequence>MALKREPEKHVNHERWLVSYGDFITLLFAVFVTLYAMSQTDKKKVEEVMQSLQQSFGMVTAGAPTPKINVIQSKPISIIPTIKPEMSVAPSGRSRSGQARTRAEEKDFRQIKSSIEAYLVKQGAQNKVDLTITRRGLIVSLKEAGFFDSGQAQIKQSAYELINTIAEVMTQYNNPLRIEGHTDNVPISTAQFPSNWELSTTRATNVLKYLLKYYDAEPEKISATGYGEFRPVADNSTPENRAKNRRVDMVLLSGEGERGEP</sequence>
<dbReference type="EMBL" id="VZQZ01000001">
    <property type="protein sequence ID" value="KAB0667406.1"/>
    <property type="molecule type" value="Genomic_DNA"/>
</dbReference>
<comment type="caution">
    <text evidence="11">The sequence shown here is derived from an EMBL/GenBank/DDBJ whole genome shotgun (WGS) entry which is preliminary data.</text>
</comment>
<keyword evidence="4 9" id="KW-0812">Transmembrane</keyword>
<feature type="domain" description="OmpA-like" evidence="10">
    <location>
        <begin position="134"/>
        <end position="255"/>
    </location>
</feature>
<dbReference type="AlphaFoldDB" id="A0A7J4ZUU1"/>
<dbReference type="RefSeq" id="WP_151126586.1">
    <property type="nucleotide sequence ID" value="NZ_VZQZ01000001.1"/>
</dbReference>
<dbReference type="GO" id="GO:0005886">
    <property type="term" value="C:plasma membrane"/>
    <property type="evidence" value="ECO:0007669"/>
    <property type="project" value="UniProtKB-SubCell"/>
</dbReference>
<evidence type="ECO:0000256" key="2">
    <source>
        <dbReference type="ARBA" id="ARBA00008914"/>
    </source>
</evidence>
<accession>A0A7J4ZUU1</accession>
<keyword evidence="5 9" id="KW-1133">Transmembrane helix</keyword>
<feature type="region of interest" description="Disordered" evidence="8">
    <location>
        <begin position="232"/>
        <end position="261"/>
    </location>
</feature>
<dbReference type="PANTHER" id="PTHR30329">
    <property type="entry name" value="STATOR ELEMENT OF FLAGELLAR MOTOR COMPLEX"/>
    <property type="match status" value="1"/>
</dbReference>
<dbReference type="InterPro" id="IPR006665">
    <property type="entry name" value="OmpA-like"/>
</dbReference>